<feature type="chain" id="PRO_5012559267" evidence="2">
    <location>
        <begin position="23"/>
        <end position="420"/>
    </location>
</feature>
<evidence type="ECO:0000313" key="3">
    <source>
        <dbReference type="EMBL" id="OYX57253.1"/>
    </source>
</evidence>
<feature type="region of interest" description="Disordered" evidence="1">
    <location>
        <begin position="235"/>
        <end position="333"/>
    </location>
</feature>
<sequence length="420" mass="44272">MKTLTALMTGATLIALTPAIVAADDSAMSFPVHDIIVNSSIPALNISVRNQSQSTNPSQRNLRVVSQRPVVNVAGQVWCKSFPNAETRADAARVVFGNGGLASSPGGADFVGGWSSSPLVELGGNDEVRNYTINAPVNFPDHWTGGFITLGLNPVREVEERLQHFVQNGAGSEADFLRVDDVFETTIRVSVVGWCEYESQNLDGRYAGFRQFDVPVHIFYHGDPDIEDALVSVGSPGAVQAPTPGPGPSFAPAQPPPRATPPARRTPPARGRDPGTRQPPGGVAAVPLPGVTKRVQRVQQRAWPQARRQVEPQVQQPDPGSASQGGVSVASGDLNGDAPVALLVPAVQKMQQPPAAATDAPGCTGLGATLRREAARAVIGMLRGSGQTRRDPDRPSIGDRLADSAIEQAAGCRPEDQPEN</sequence>
<feature type="compositionally biased region" description="Low complexity" evidence="1">
    <location>
        <begin position="279"/>
        <end position="291"/>
    </location>
</feature>
<accession>A0A258HLQ0</accession>
<feature type="compositionally biased region" description="Basic and acidic residues" evidence="1">
    <location>
        <begin position="388"/>
        <end position="402"/>
    </location>
</feature>
<evidence type="ECO:0000313" key="4">
    <source>
        <dbReference type="Proteomes" id="UP000216147"/>
    </source>
</evidence>
<feature type="signal peptide" evidence="2">
    <location>
        <begin position="1"/>
        <end position="22"/>
    </location>
</feature>
<evidence type="ECO:0000256" key="1">
    <source>
        <dbReference type="SAM" id="MobiDB-lite"/>
    </source>
</evidence>
<dbReference type="AlphaFoldDB" id="A0A258HLQ0"/>
<evidence type="ECO:0000256" key="2">
    <source>
        <dbReference type="SAM" id="SignalP"/>
    </source>
</evidence>
<proteinExistence type="predicted"/>
<reference evidence="3 4" key="1">
    <citation type="submission" date="2017-03" db="EMBL/GenBank/DDBJ databases">
        <title>Lifting the veil on microbial sulfur biogeochemistry in mining wastewaters.</title>
        <authorList>
            <person name="Kantor R.S."/>
            <person name="Colenbrander Nelson T."/>
            <person name="Marshall S."/>
            <person name="Bennett D."/>
            <person name="Apte S."/>
            <person name="Camacho D."/>
            <person name="Thomas B.C."/>
            <person name="Warren L.A."/>
            <person name="Banfield J.F."/>
        </authorList>
    </citation>
    <scope>NUCLEOTIDE SEQUENCE [LARGE SCALE GENOMIC DNA]</scope>
    <source>
        <strain evidence="3">32-68-21</strain>
    </source>
</reference>
<dbReference type="Proteomes" id="UP000216147">
    <property type="component" value="Unassembled WGS sequence"/>
</dbReference>
<organism evidence="3 4">
    <name type="scientific">Brevundimonas subvibrioides</name>
    <dbReference type="NCBI Taxonomy" id="74313"/>
    <lineage>
        <taxon>Bacteria</taxon>
        <taxon>Pseudomonadati</taxon>
        <taxon>Pseudomonadota</taxon>
        <taxon>Alphaproteobacteria</taxon>
        <taxon>Caulobacterales</taxon>
        <taxon>Caulobacteraceae</taxon>
        <taxon>Brevundimonas</taxon>
    </lineage>
</organism>
<dbReference type="EMBL" id="NCEQ01000006">
    <property type="protein sequence ID" value="OYX57253.1"/>
    <property type="molecule type" value="Genomic_DNA"/>
</dbReference>
<feature type="compositionally biased region" description="Low complexity" evidence="1">
    <location>
        <begin position="320"/>
        <end position="332"/>
    </location>
</feature>
<comment type="caution">
    <text evidence="3">The sequence shown here is derived from an EMBL/GenBank/DDBJ whole genome shotgun (WGS) entry which is preliminary data.</text>
</comment>
<gene>
    <name evidence="3" type="ORF">B7Y86_05975</name>
</gene>
<keyword evidence="2" id="KW-0732">Signal</keyword>
<protein>
    <submittedName>
        <fullName evidence="3">Uncharacterized protein</fullName>
    </submittedName>
</protein>
<feature type="region of interest" description="Disordered" evidence="1">
    <location>
        <begin position="381"/>
        <end position="420"/>
    </location>
</feature>
<feature type="compositionally biased region" description="Pro residues" evidence="1">
    <location>
        <begin position="243"/>
        <end position="260"/>
    </location>
</feature>
<name>A0A258HLQ0_9CAUL</name>